<feature type="compositionally biased region" description="Polar residues" evidence="1">
    <location>
        <begin position="301"/>
        <end position="317"/>
    </location>
</feature>
<dbReference type="Proteomes" id="UP000265515">
    <property type="component" value="Unassembled WGS sequence"/>
</dbReference>
<evidence type="ECO:0000256" key="1">
    <source>
        <dbReference type="SAM" id="MobiDB-lite"/>
    </source>
</evidence>
<protein>
    <submittedName>
        <fullName evidence="2">Uncharacterized protein</fullName>
    </submittedName>
</protein>
<feature type="region of interest" description="Disordered" evidence="1">
    <location>
        <begin position="252"/>
        <end position="317"/>
    </location>
</feature>
<organism evidence="2 3">
    <name type="scientific">Chara braunii</name>
    <name type="common">Braun's stonewort</name>
    <dbReference type="NCBI Taxonomy" id="69332"/>
    <lineage>
        <taxon>Eukaryota</taxon>
        <taxon>Viridiplantae</taxon>
        <taxon>Streptophyta</taxon>
        <taxon>Charophyceae</taxon>
        <taxon>Charales</taxon>
        <taxon>Characeae</taxon>
        <taxon>Chara</taxon>
    </lineage>
</organism>
<proteinExistence type="predicted"/>
<name>A0A388K2R0_CHABU</name>
<evidence type="ECO:0000313" key="2">
    <source>
        <dbReference type="EMBL" id="GBG64341.1"/>
    </source>
</evidence>
<evidence type="ECO:0000313" key="3">
    <source>
        <dbReference type="Proteomes" id="UP000265515"/>
    </source>
</evidence>
<accession>A0A388K2R0</accession>
<reference evidence="2 3" key="1">
    <citation type="journal article" date="2018" name="Cell">
        <title>The Chara Genome: Secondary Complexity and Implications for Plant Terrestrialization.</title>
        <authorList>
            <person name="Nishiyama T."/>
            <person name="Sakayama H."/>
            <person name="Vries J.D."/>
            <person name="Buschmann H."/>
            <person name="Saint-Marcoux D."/>
            <person name="Ullrich K.K."/>
            <person name="Haas F.B."/>
            <person name="Vanderstraeten L."/>
            <person name="Becker D."/>
            <person name="Lang D."/>
            <person name="Vosolsobe S."/>
            <person name="Rombauts S."/>
            <person name="Wilhelmsson P.K.I."/>
            <person name="Janitza P."/>
            <person name="Kern R."/>
            <person name="Heyl A."/>
            <person name="Rumpler F."/>
            <person name="Villalobos L.I.A.C."/>
            <person name="Clay J.M."/>
            <person name="Skokan R."/>
            <person name="Toyoda A."/>
            <person name="Suzuki Y."/>
            <person name="Kagoshima H."/>
            <person name="Schijlen E."/>
            <person name="Tajeshwar N."/>
            <person name="Catarino B."/>
            <person name="Hetherington A.J."/>
            <person name="Saltykova A."/>
            <person name="Bonnot C."/>
            <person name="Breuninger H."/>
            <person name="Symeonidi A."/>
            <person name="Radhakrishnan G.V."/>
            <person name="Van Nieuwerburgh F."/>
            <person name="Deforce D."/>
            <person name="Chang C."/>
            <person name="Karol K.G."/>
            <person name="Hedrich R."/>
            <person name="Ulvskov P."/>
            <person name="Glockner G."/>
            <person name="Delwiche C.F."/>
            <person name="Petrasek J."/>
            <person name="Van de Peer Y."/>
            <person name="Friml J."/>
            <person name="Beilby M."/>
            <person name="Dolan L."/>
            <person name="Kohara Y."/>
            <person name="Sugano S."/>
            <person name="Fujiyama A."/>
            <person name="Delaux P.-M."/>
            <person name="Quint M."/>
            <person name="TheiBen G."/>
            <person name="Hagemann M."/>
            <person name="Harholt J."/>
            <person name="Dunand C."/>
            <person name="Zachgo S."/>
            <person name="Langdale J."/>
            <person name="Maumus F."/>
            <person name="Straeten D.V.D."/>
            <person name="Gould S.B."/>
            <person name="Rensing S.A."/>
        </authorList>
    </citation>
    <scope>NUCLEOTIDE SEQUENCE [LARGE SCALE GENOMIC DNA]</scope>
    <source>
        <strain evidence="2 3">S276</strain>
    </source>
</reference>
<dbReference type="EMBL" id="BFEA01000049">
    <property type="protein sequence ID" value="GBG64341.1"/>
    <property type="molecule type" value="Genomic_DNA"/>
</dbReference>
<dbReference type="Gramene" id="GBG64341">
    <property type="protein sequence ID" value="GBG64341"/>
    <property type="gene ID" value="CBR_g41542"/>
</dbReference>
<feature type="region of interest" description="Disordered" evidence="1">
    <location>
        <begin position="1"/>
        <end position="27"/>
    </location>
</feature>
<comment type="caution">
    <text evidence="2">The sequence shown here is derived from an EMBL/GenBank/DDBJ whole genome shotgun (WGS) entry which is preliminary data.</text>
</comment>
<sequence length="394" mass="43498">MEDAEDVGGDRTNGRSPPAAPPEQRDYWEDEERIRSLLELCFNDGVYPTDLNPGEMPVQGREAKFKLNNSLDEIKIKWLKERTVSVIFKENARFLPRRIKDDTIRAFEDGWVLGNDRFPLESRSCRVKIEGPNALSYVARTREVAKFMLSEEDDRTFWVIAVQVPLDDMPFIYAQIERAVGRIILAHPPDVDPSRPALVNSRFDVDPEARGNMKDKLWIITSKGDELEVKLACASTPKCRICKQFFHVDTECRRGGGQQSSTQTGTGRQRERRPSYSVPLGPCPSQNANGGNPPVGIPAGATSTNNPVFSPNAPQQPSSTFNMMQLAAALYGAPAMGPNLQLGGNWMQQAQLFGSLNGGLPFQGVNMGAGGFGMAGPSAFQRYQPGQVPWAAQP</sequence>
<keyword evidence="3" id="KW-1185">Reference proteome</keyword>
<gene>
    <name evidence="2" type="ORF">CBR_g41542</name>
</gene>
<dbReference type="AlphaFoldDB" id="A0A388K2R0"/>